<evidence type="ECO:0000313" key="2">
    <source>
        <dbReference type="EMBL" id="GFH28640.1"/>
    </source>
</evidence>
<dbReference type="EMBL" id="BLLF01003972">
    <property type="protein sequence ID" value="GFH28640.1"/>
    <property type="molecule type" value="Genomic_DNA"/>
</dbReference>
<protein>
    <submittedName>
        <fullName evidence="2">Uncharacterized protein</fullName>
    </submittedName>
</protein>
<feature type="region of interest" description="Disordered" evidence="1">
    <location>
        <begin position="1"/>
        <end position="45"/>
    </location>
</feature>
<name>A0A6A0A7P3_HAELA</name>
<proteinExistence type="predicted"/>
<accession>A0A6A0A7P3</accession>
<evidence type="ECO:0000256" key="1">
    <source>
        <dbReference type="SAM" id="MobiDB-lite"/>
    </source>
</evidence>
<feature type="compositionally biased region" description="Low complexity" evidence="1">
    <location>
        <begin position="1"/>
        <end position="25"/>
    </location>
</feature>
<comment type="caution">
    <text evidence="2">The sequence shown here is derived from an EMBL/GenBank/DDBJ whole genome shotgun (WGS) entry which is preliminary data.</text>
</comment>
<gene>
    <name evidence="2" type="ORF">HaLaN_27167</name>
</gene>
<dbReference type="Proteomes" id="UP000485058">
    <property type="component" value="Unassembled WGS sequence"/>
</dbReference>
<keyword evidence="3" id="KW-1185">Reference proteome</keyword>
<evidence type="ECO:0000313" key="3">
    <source>
        <dbReference type="Proteomes" id="UP000485058"/>
    </source>
</evidence>
<feature type="compositionally biased region" description="Basic residues" evidence="1">
    <location>
        <begin position="31"/>
        <end position="43"/>
    </location>
</feature>
<reference evidence="2 3" key="1">
    <citation type="submission" date="2020-02" db="EMBL/GenBank/DDBJ databases">
        <title>Draft genome sequence of Haematococcus lacustris strain NIES-144.</title>
        <authorList>
            <person name="Morimoto D."/>
            <person name="Nakagawa S."/>
            <person name="Yoshida T."/>
            <person name="Sawayama S."/>
        </authorList>
    </citation>
    <scope>NUCLEOTIDE SEQUENCE [LARGE SCALE GENOMIC DNA]</scope>
    <source>
        <strain evidence="2 3">NIES-144</strain>
    </source>
</reference>
<organism evidence="2 3">
    <name type="scientific">Haematococcus lacustris</name>
    <name type="common">Green alga</name>
    <name type="synonym">Haematococcus pluvialis</name>
    <dbReference type="NCBI Taxonomy" id="44745"/>
    <lineage>
        <taxon>Eukaryota</taxon>
        <taxon>Viridiplantae</taxon>
        <taxon>Chlorophyta</taxon>
        <taxon>core chlorophytes</taxon>
        <taxon>Chlorophyceae</taxon>
        <taxon>CS clade</taxon>
        <taxon>Chlamydomonadales</taxon>
        <taxon>Haematococcaceae</taxon>
        <taxon>Haematococcus</taxon>
    </lineage>
</organism>
<dbReference type="AlphaFoldDB" id="A0A6A0A7P3"/>
<sequence length="62" mass="6382">MAGVTSKARAAANALAPAAGPKASGIQPSRSSRRRVHMPKSKHVPTAAACCRCHSQQRGEAC</sequence>